<dbReference type="AlphaFoldDB" id="A0A286GZ50"/>
<dbReference type="SUPFAM" id="SSF52266">
    <property type="entry name" value="SGNH hydrolase"/>
    <property type="match status" value="1"/>
</dbReference>
<dbReference type="PANTHER" id="PTHR30383:SF5">
    <property type="entry name" value="SGNH HYDROLASE-TYPE ESTERASE DOMAIN-CONTAINING PROTEIN"/>
    <property type="match status" value="1"/>
</dbReference>
<dbReference type="PANTHER" id="PTHR30383">
    <property type="entry name" value="THIOESTERASE 1/PROTEASE 1/LYSOPHOSPHOLIPASE L1"/>
    <property type="match status" value="1"/>
</dbReference>
<reference evidence="4" key="1">
    <citation type="submission" date="2017-09" db="EMBL/GenBank/DDBJ databases">
        <authorList>
            <person name="Varghese N."/>
            <person name="Submissions S."/>
        </authorList>
    </citation>
    <scope>NUCLEOTIDE SEQUENCE [LARGE SCALE GENOMIC DNA]</scope>
    <source>
        <strain evidence="4">USBA 140</strain>
    </source>
</reference>
<dbReference type="OrthoDB" id="9794725at2"/>
<keyword evidence="1" id="KW-0732">Signal</keyword>
<sequence>MIPRRTFVVTAVAAALAVLAVGGALAARELYVAGKLADAAAPEAPVQRTFGAAWPDRPGPRVLLIGDSRVADWRHHLPADLAVAERGLPGETARQLTGRFEAALREARPAVVVVQAGINDLVAASLGDADHQRSAAADLRSAFALMADAAAETGTCLVLTTIVPPAEPSLLRRAVWNPAVTDHVAAANDALRRLADPPGVAVLDLAERLAPAGDLPDAFRRDTLHLTPAAYARMNDALRGHLADHPTHSCGDRDASAAL</sequence>
<evidence type="ECO:0000259" key="2">
    <source>
        <dbReference type="Pfam" id="PF13472"/>
    </source>
</evidence>
<dbReference type="InterPro" id="IPR013830">
    <property type="entry name" value="SGNH_hydro"/>
</dbReference>
<keyword evidence="4" id="KW-1185">Reference proteome</keyword>
<dbReference type="InterPro" id="IPR051532">
    <property type="entry name" value="Ester_Hydrolysis_Enzymes"/>
</dbReference>
<dbReference type="Proteomes" id="UP000219621">
    <property type="component" value="Unassembled WGS sequence"/>
</dbReference>
<dbReference type="InterPro" id="IPR006311">
    <property type="entry name" value="TAT_signal"/>
</dbReference>
<gene>
    <name evidence="3" type="ORF">SAMN05421508_11414</name>
</gene>
<evidence type="ECO:0000313" key="3">
    <source>
        <dbReference type="EMBL" id="SOE00742.1"/>
    </source>
</evidence>
<dbReference type="EMBL" id="OCNJ01000014">
    <property type="protein sequence ID" value="SOE00742.1"/>
    <property type="molecule type" value="Genomic_DNA"/>
</dbReference>
<feature type="domain" description="SGNH hydrolase-type esterase" evidence="2">
    <location>
        <begin position="70"/>
        <end position="233"/>
    </location>
</feature>
<accession>A0A286GZ50</accession>
<name>A0A286GZ50_9PROT</name>
<protein>
    <submittedName>
        <fullName evidence="3">Lysophospholipase L1</fullName>
    </submittedName>
</protein>
<dbReference type="RefSeq" id="WP_097281347.1">
    <property type="nucleotide sequence ID" value="NZ_OCNJ01000014.1"/>
</dbReference>
<feature type="signal peptide" evidence="1">
    <location>
        <begin position="1"/>
        <end position="26"/>
    </location>
</feature>
<dbReference type="Gene3D" id="3.40.50.1110">
    <property type="entry name" value="SGNH hydrolase"/>
    <property type="match status" value="1"/>
</dbReference>
<dbReference type="Pfam" id="PF13472">
    <property type="entry name" value="Lipase_GDSL_2"/>
    <property type="match status" value="1"/>
</dbReference>
<evidence type="ECO:0000313" key="4">
    <source>
        <dbReference type="Proteomes" id="UP000219621"/>
    </source>
</evidence>
<evidence type="ECO:0000256" key="1">
    <source>
        <dbReference type="SAM" id="SignalP"/>
    </source>
</evidence>
<dbReference type="PROSITE" id="PS51318">
    <property type="entry name" value="TAT"/>
    <property type="match status" value="1"/>
</dbReference>
<proteinExistence type="predicted"/>
<feature type="chain" id="PRO_5013216463" evidence="1">
    <location>
        <begin position="27"/>
        <end position="259"/>
    </location>
</feature>
<dbReference type="GO" id="GO:0004622">
    <property type="term" value="F:phosphatidylcholine lysophospholipase activity"/>
    <property type="evidence" value="ECO:0007669"/>
    <property type="project" value="TreeGrafter"/>
</dbReference>
<dbReference type="InterPro" id="IPR036514">
    <property type="entry name" value="SGNH_hydro_sf"/>
</dbReference>
<organism evidence="3 4">
    <name type="scientific">Caenispirillum bisanense</name>
    <dbReference type="NCBI Taxonomy" id="414052"/>
    <lineage>
        <taxon>Bacteria</taxon>
        <taxon>Pseudomonadati</taxon>
        <taxon>Pseudomonadota</taxon>
        <taxon>Alphaproteobacteria</taxon>
        <taxon>Rhodospirillales</taxon>
        <taxon>Novispirillaceae</taxon>
        <taxon>Caenispirillum</taxon>
    </lineage>
</organism>